<protein>
    <recommendedName>
        <fullName evidence="1">Damage-control phosphatase ARMT1-like metal-binding domain-containing protein</fullName>
    </recommendedName>
</protein>
<dbReference type="AlphaFoldDB" id="A0A1I4P348"/>
<dbReference type="Proteomes" id="UP000198535">
    <property type="component" value="Unassembled WGS sequence"/>
</dbReference>
<proteinExistence type="predicted"/>
<sequence length="293" mass="32708">MKVHPRCSYCLLSRVHQEAELSTDDEELMHKAVLGGIEVLNSLYEPGMPAAELSTPMHRKAYEILNDNDPYRSVKELSSQTAARFMPVIRSYVFNEDGDDIATFKRAVLAAVIGNYFDYGVMGLEVPIDVFDDTFREHFKRGLDIDDTDRMLDKLSNVVYLADNCGEILIDTLVFEIIRKMGGKITLVVRGAPILNDVTMDEIEEFGIADKVDRVLTTGSNAIGVRFEEAPQELKDALDNASLIISKGMANYETLSEENYRPIAYLLKVKCDPVGEDIGAPKGCSVARLLEEE</sequence>
<dbReference type="OrthoDB" id="359165at2157"/>
<name>A0A1I4P348_9EURY</name>
<evidence type="ECO:0000259" key="1">
    <source>
        <dbReference type="Pfam" id="PF01937"/>
    </source>
</evidence>
<accession>A0A1I4P348</accession>
<dbReference type="InterPro" id="IPR014444">
    <property type="entry name" value="PH1575-like"/>
</dbReference>
<dbReference type="Gene3D" id="1.10.8.380">
    <property type="entry name" value="Uncharacterised protein PF01937, DUF89, domain 1"/>
    <property type="match status" value="1"/>
</dbReference>
<feature type="domain" description="Damage-control phosphatase ARMT1-like metal-binding" evidence="1">
    <location>
        <begin position="4"/>
        <end position="283"/>
    </location>
</feature>
<evidence type="ECO:0000313" key="2">
    <source>
        <dbReference type="EMBL" id="SFM22274.1"/>
    </source>
</evidence>
<evidence type="ECO:0000313" key="3">
    <source>
        <dbReference type="Proteomes" id="UP000198535"/>
    </source>
</evidence>
<dbReference type="RefSeq" id="WP_091932524.1">
    <property type="nucleotide sequence ID" value="NZ_FOUJ01000001.1"/>
</dbReference>
<dbReference type="STRING" id="487685.SAMN04488696_0431"/>
<dbReference type="Gene3D" id="1.10.285.20">
    <property type="entry name" value="Uncharacterised protein PF01937, DUF89, domain 2"/>
    <property type="match status" value="1"/>
</dbReference>
<dbReference type="InterPro" id="IPR002791">
    <property type="entry name" value="ARMT1-like_metal-bd"/>
</dbReference>
<gene>
    <name evidence="2" type="ORF">SAMN04488696_0431</name>
</gene>
<dbReference type="PIRSF" id="PIRSF006593">
    <property type="entry name" value="UCP006593"/>
    <property type="match status" value="1"/>
</dbReference>
<dbReference type="Pfam" id="PF01937">
    <property type="entry name" value="ARMT1-like_dom"/>
    <property type="match status" value="1"/>
</dbReference>
<dbReference type="EMBL" id="FOUJ01000001">
    <property type="protein sequence ID" value="SFM22274.1"/>
    <property type="molecule type" value="Genomic_DNA"/>
</dbReference>
<dbReference type="SUPFAM" id="SSF111321">
    <property type="entry name" value="AF1104-like"/>
    <property type="match status" value="1"/>
</dbReference>
<reference evidence="3" key="1">
    <citation type="submission" date="2016-10" db="EMBL/GenBank/DDBJ databases">
        <authorList>
            <person name="Varghese N."/>
            <person name="Submissions S."/>
        </authorList>
    </citation>
    <scope>NUCLEOTIDE SEQUENCE [LARGE SCALE GENOMIC DNA]</scope>
    <source>
        <strain evidence="3">Mob M</strain>
    </source>
</reference>
<keyword evidence="3" id="KW-1185">Reference proteome</keyword>
<dbReference type="Gene3D" id="3.40.50.10880">
    <property type="entry name" value="Uncharacterised protein PF01937, DUF89, domain 3"/>
    <property type="match status" value="1"/>
</dbReference>
<dbReference type="InterPro" id="IPR036075">
    <property type="entry name" value="ARMT-1-like_metal-bd_sf"/>
</dbReference>
<organism evidence="2 3">
    <name type="scientific">Methanolobus profundi</name>
    <dbReference type="NCBI Taxonomy" id="487685"/>
    <lineage>
        <taxon>Archaea</taxon>
        <taxon>Methanobacteriati</taxon>
        <taxon>Methanobacteriota</taxon>
        <taxon>Stenosarchaea group</taxon>
        <taxon>Methanomicrobia</taxon>
        <taxon>Methanosarcinales</taxon>
        <taxon>Methanosarcinaceae</taxon>
        <taxon>Methanolobus</taxon>
    </lineage>
</organism>